<reference evidence="1" key="1">
    <citation type="submission" date="2025-08" db="UniProtKB">
        <authorList>
            <consortium name="Ensembl"/>
        </authorList>
    </citation>
    <scope>IDENTIFICATION</scope>
</reference>
<dbReference type="AlphaFoldDB" id="A0A3Q3LNN6"/>
<evidence type="ECO:0008006" key="3">
    <source>
        <dbReference type="Google" id="ProtNLM"/>
    </source>
</evidence>
<dbReference type="PANTHER" id="PTHR31025:SF19">
    <property type="entry name" value="SI:CH73-42K18.1-RELATED"/>
    <property type="match status" value="1"/>
</dbReference>
<dbReference type="GeneTree" id="ENSGT00950000182912"/>
<reference evidence="1" key="2">
    <citation type="submission" date="2025-09" db="UniProtKB">
        <authorList>
            <consortium name="Ensembl"/>
        </authorList>
    </citation>
    <scope>IDENTIFICATION</scope>
</reference>
<dbReference type="PANTHER" id="PTHR31025">
    <property type="entry name" value="SI:CH211-196P9.1-RELATED"/>
    <property type="match status" value="1"/>
</dbReference>
<sequence>MAAQNFLLHVHTSTDIVRKMTLSSQPASVDELKTMIKERFKLDFDFSLSYQDPDFDGQLCSLVDIEELPQKAVLKVIKSESDASSIASDDTIILPHAMTPDRTERWPDVFPVPTFSYEVELILGEGNRVKLSRGQKHDILETLTGWYGWKNSLRFKMGNYRAKLSRAGFHEVAVNSGKRSRNNPDEQAEVNFLPNFPRGQDAASLEQFRVQIADEVKMTEKNLPLITKLMQMTFALRRKEIVSDDLPVEEILERWATLTYTLFVQICAEFHRITNMNLKNHFYAVLDQHSPRLQSLFRKKAARSGKVAEALNHLIICLGFMTSRYCKLVTLIGLSQAGLRVVLVEGNTVIECTTLADAFVTPFALIYALHLSYPKDLANTFDFIQKVVRAWMMGS</sequence>
<proteinExistence type="predicted"/>
<name>A0A3Q3LNN6_9TELE</name>
<dbReference type="FunCoup" id="A0A3Q3LNN6">
    <property type="interactions" value="129"/>
</dbReference>
<organism evidence="1 2">
    <name type="scientific">Mastacembelus armatus</name>
    <name type="common">zig-zag eel</name>
    <dbReference type="NCBI Taxonomy" id="205130"/>
    <lineage>
        <taxon>Eukaryota</taxon>
        <taxon>Metazoa</taxon>
        <taxon>Chordata</taxon>
        <taxon>Craniata</taxon>
        <taxon>Vertebrata</taxon>
        <taxon>Euteleostomi</taxon>
        <taxon>Actinopterygii</taxon>
        <taxon>Neopterygii</taxon>
        <taxon>Teleostei</taxon>
        <taxon>Neoteleostei</taxon>
        <taxon>Acanthomorphata</taxon>
        <taxon>Anabantaria</taxon>
        <taxon>Synbranchiformes</taxon>
        <taxon>Mastacembelidae</taxon>
        <taxon>Mastacembelus</taxon>
    </lineage>
</organism>
<dbReference type="Ensembl" id="ENSMAMT00000015236.2">
    <property type="protein sequence ID" value="ENSMAMP00000014822.1"/>
    <property type="gene ID" value="ENSMAMG00000010055.2"/>
</dbReference>
<protein>
    <recommendedName>
        <fullName evidence="3">PB1 domain-containing protein</fullName>
    </recommendedName>
</protein>
<evidence type="ECO:0000313" key="2">
    <source>
        <dbReference type="Proteomes" id="UP000261640"/>
    </source>
</evidence>
<dbReference type="CDD" id="cd05992">
    <property type="entry name" value="PB1"/>
    <property type="match status" value="1"/>
</dbReference>
<keyword evidence="2" id="KW-1185">Reference proteome</keyword>
<dbReference type="STRING" id="205130.ENSMAMP00000014822"/>
<dbReference type="InParanoid" id="A0A3Q3LNN6"/>
<accession>A0A3Q3LNN6</accession>
<evidence type="ECO:0000313" key="1">
    <source>
        <dbReference type="Ensembl" id="ENSMAMP00000014822.1"/>
    </source>
</evidence>
<dbReference type="Proteomes" id="UP000261640">
    <property type="component" value="Unplaced"/>
</dbReference>